<dbReference type="InterPro" id="IPR003856">
    <property type="entry name" value="LPS_length_determ_N"/>
</dbReference>
<reference evidence="12 13" key="1">
    <citation type="submission" date="2019-12" db="EMBL/GenBank/DDBJ databases">
        <title>Genomic-based taxomic classification of the family Erythrobacteraceae.</title>
        <authorList>
            <person name="Xu L."/>
        </authorList>
    </citation>
    <scope>NUCLEOTIDE SEQUENCE [LARGE SCALE GENOMIC DNA]</scope>
    <source>
        <strain evidence="12 13">MCCC 1K02066</strain>
    </source>
</reference>
<evidence type="ECO:0000256" key="6">
    <source>
        <dbReference type="ARBA" id="ARBA00022989"/>
    </source>
</evidence>
<keyword evidence="3 9" id="KW-0812">Transmembrane</keyword>
<evidence type="ECO:0000256" key="4">
    <source>
        <dbReference type="ARBA" id="ARBA00022741"/>
    </source>
</evidence>
<dbReference type="PANTHER" id="PTHR32309:SF13">
    <property type="entry name" value="FERRIC ENTEROBACTIN TRANSPORT PROTEIN FEPE"/>
    <property type="match status" value="1"/>
</dbReference>
<name>A0A6I4UUE5_9SPHN</name>
<dbReference type="InterPro" id="IPR032807">
    <property type="entry name" value="GNVR"/>
</dbReference>
<dbReference type="GO" id="GO:0004713">
    <property type="term" value="F:protein tyrosine kinase activity"/>
    <property type="evidence" value="ECO:0007669"/>
    <property type="project" value="TreeGrafter"/>
</dbReference>
<keyword evidence="4" id="KW-0547">Nucleotide-binding</keyword>
<keyword evidence="13" id="KW-1185">Reference proteome</keyword>
<feature type="transmembrane region" description="Helical" evidence="9">
    <location>
        <begin position="46"/>
        <end position="64"/>
    </location>
</feature>
<keyword evidence="2" id="KW-1003">Cell membrane</keyword>
<dbReference type="GO" id="GO:0005886">
    <property type="term" value="C:plasma membrane"/>
    <property type="evidence" value="ECO:0007669"/>
    <property type="project" value="UniProtKB-SubCell"/>
</dbReference>
<dbReference type="EMBL" id="WTYK01000003">
    <property type="protein sequence ID" value="MXP41369.1"/>
    <property type="molecule type" value="Genomic_DNA"/>
</dbReference>
<organism evidence="12 13">
    <name type="scientific">Croceibacterium soli</name>
    <dbReference type="NCBI Taxonomy" id="1739690"/>
    <lineage>
        <taxon>Bacteria</taxon>
        <taxon>Pseudomonadati</taxon>
        <taxon>Pseudomonadota</taxon>
        <taxon>Alphaproteobacteria</taxon>
        <taxon>Sphingomonadales</taxon>
        <taxon>Erythrobacteraceae</taxon>
        <taxon>Croceibacterium</taxon>
    </lineage>
</organism>
<evidence type="ECO:0000256" key="9">
    <source>
        <dbReference type="SAM" id="Phobius"/>
    </source>
</evidence>
<dbReference type="Pfam" id="PF02706">
    <property type="entry name" value="Wzz"/>
    <property type="match status" value="1"/>
</dbReference>
<feature type="domain" description="Polysaccharide chain length determinant N-terminal" evidence="10">
    <location>
        <begin position="29"/>
        <end position="120"/>
    </location>
</feature>
<evidence type="ECO:0000313" key="13">
    <source>
        <dbReference type="Proteomes" id="UP000469159"/>
    </source>
</evidence>
<evidence type="ECO:0000256" key="3">
    <source>
        <dbReference type="ARBA" id="ARBA00022692"/>
    </source>
</evidence>
<keyword evidence="8" id="KW-0175">Coiled coil</keyword>
<evidence type="ECO:0000256" key="7">
    <source>
        <dbReference type="ARBA" id="ARBA00023136"/>
    </source>
</evidence>
<dbReference type="CDD" id="cd05387">
    <property type="entry name" value="BY-kinase"/>
    <property type="match status" value="1"/>
</dbReference>
<dbReference type="Gene3D" id="3.40.50.300">
    <property type="entry name" value="P-loop containing nucleotide triphosphate hydrolases"/>
    <property type="match status" value="1"/>
</dbReference>
<dbReference type="SUPFAM" id="SSF52540">
    <property type="entry name" value="P-loop containing nucleoside triphosphate hydrolases"/>
    <property type="match status" value="1"/>
</dbReference>
<protein>
    <submittedName>
        <fullName evidence="12">AAA family ATPase</fullName>
    </submittedName>
</protein>
<comment type="subcellular location">
    <subcellularLocation>
        <location evidence="1">Cell membrane</location>
        <topology evidence="1">Multi-pass membrane protein</topology>
    </subcellularLocation>
</comment>
<evidence type="ECO:0000259" key="11">
    <source>
        <dbReference type="Pfam" id="PF13807"/>
    </source>
</evidence>
<dbReference type="Pfam" id="PF13807">
    <property type="entry name" value="GNVR"/>
    <property type="match status" value="1"/>
</dbReference>
<evidence type="ECO:0000256" key="8">
    <source>
        <dbReference type="SAM" id="Coils"/>
    </source>
</evidence>
<dbReference type="InterPro" id="IPR050445">
    <property type="entry name" value="Bact_polysacc_biosynth/exp"/>
</dbReference>
<feature type="coiled-coil region" evidence="8">
    <location>
        <begin position="229"/>
        <end position="256"/>
    </location>
</feature>
<dbReference type="PANTHER" id="PTHR32309">
    <property type="entry name" value="TYROSINE-PROTEIN KINASE"/>
    <property type="match status" value="1"/>
</dbReference>
<evidence type="ECO:0000256" key="1">
    <source>
        <dbReference type="ARBA" id="ARBA00004651"/>
    </source>
</evidence>
<dbReference type="Proteomes" id="UP000469159">
    <property type="component" value="Unassembled WGS sequence"/>
</dbReference>
<evidence type="ECO:0000256" key="5">
    <source>
        <dbReference type="ARBA" id="ARBA00022840"/>
    </source>
</evidence>
<proteinExistence type="predicted"/>
<keyword evidence="7 9" id="KW-0472">Membrane</keyword>
<dbReference type="RefSeq" id="WP_160746223.1">
    <property type="nucleotide sequence ID" value="NZ_WTYK01000003.1"/>
</dbReference>
<sequence length="710" mass="77232">MNEARHLVPAFGGNLPRTRGEYLPAKSDDRLDLTETIGFFRRRLKLVALVVALVVAAGVAFSLLSEKVYTAEATVMLTNDATGAITADGVSRQEAISSELVDTQAEIIASREMAERVAASLGLNEGLSEAEKRDLIDRLQSGVSAERTGKSYALTIRFNAPDAGDAANIANEFARQFANWELGLNQTRNSDERELVQARLGQLRAQAQADTQALQQYRIAHNLLSTSGASLTEQEISNYNQEVTRARAEAAEDQARLQTALAQLRSGSTGDDVGEALGSPVISALRIQEAEAAGEVADLSSKYGRNHPQLVQAQSRLGEIRGQIQAEIERVISNLEAKQNVSAQRLASLSGSLSLARGNLAQNNAAMVGLSELERAAEASQGIYETYLSRYKELLAAEGSEKPNARILTFAEVPLLPTEPNLAMNLALSVVIGLGLGILAAYIAEALFHGMSTPEEVERGVGERHLASIPLLKSVSPQIRHAVGAIQEAPNSAFAESFRTLDTAIDQVTNGNKQIIALTSALPGEGKTIVSCCMSYIAAQSGQRTILIDCDLRRAGVSRLLDMQKYDYGLIEYLDGTAPCNLDELDDNRQFCVLPLRPDKSAPEHLLTGPAFQDLLERLRGRFDRIILDLPPVLPVASAPVLASRADATIMVAHWRKTSTFAIRAALRRLPAEHVNLVGVALNQVDLRRRAFFERGDPSFYYRQYREYYA</sequence>
<feature type="domain" description="Tyrosine-protein kinase G-rich" evidence="11">
    <location>
        <begin position="372"/>
        <end position="443"/>
    </location>
</feature>
<evidence type="ECO:0000256" key="2">
    <source>
        <dbReference type="ARBA" id="ARBA00022475"/>
    </source>
</evidence>
<gene>
    <name evidence="12" type="ORF">GRI75_06905</name>
</gene>
<keyword evidence="6 9" id="KW-1133">Transmembrane helix</keyword>
<accession>A0A6I4UUE5</accession>
<evidence type="ECO:0000259" key="10">
    <source>
        <dbReference type="Pfam" id="PF02706"/>
    </source>
</evidence>
<comment type="caution">
    <text evidence="12">The sequence shown here is derived from an EMBL/GenBank/DDBJ whole genome shotgun (WGS) entry which is preliminary data.</text>
</comment>
<dbReference type="AlphaFoldDB" id="A0A6I4UUE5"/>
<evidence type="ECO:0000313" key="12">
    <source>
        <dbReference type="EMBL" id="MXP41369.1"/>
    </source>
</evidence>
<keyword evidence="5" id="KW-0067">ATP-binding</keyword>
<dbReference type="OrthoDB" id="230260at2"/>
<dbReference type="InterPro" id="IPR027417">
    <property type="entry name" value="P-loop_NTPase"/>
</dbReference>
<dbReference type="InterPro" id="IPR005702">
    <property type="entry name" value="Wzc-like_C"/>
</dbReference>